<feature type="domain" description="SnoaL-like" evidence="1">
    <location>
        <begin position="7"/>
        <end position="127"/>
    </location>
</feature>
<dbReference type="InterPro" id="IPR032710">
    <property type="entry name" value="NTF2-like_dom_sf"/>
</dbReference>
<comment type="caution">
    <text evidence="2">The sequence shown here is derived from an EMBL/GenBank/DDBJ whole genome shotgun (WGS) entry which is preliminary data.</text>
</comment>
<dbReference type="AlphaFoldDB" id="A0A0P7AVY8"/>
<reference evidence="2 3" key="1">
    <citation type="submission" date="2015-09" db="EMBL/GenBank/DDBJ databases">
        <title>Draft genome of a European isolate of the apple canker pathogen Neonectria ditissima.</title>
        <authorList>
            <person name="Gomez-Cortecero A."/>
            <person name="Harrison R.J."/>
            <person name="Armitage A.D."/>
        </authorList>
    </citation>
    <scope>NUCLEOTIDE SEQUENCE [LARGE SCALE GENOMIC DNA]</scope>
    <source>
        <strain evidence="2 3">R09/05</strain>
    </source>
</reference>
<dbReference type="EMBL" id="LKCW01000161">
    <property type="protein sequence ID" value="KPM37583.1"/>
    <property type="molecule type" value="Genomic_DNA"/>
</dbReference>
<gene>
    <name evidence="2" type="ORF">AK830_g9003</name>
</gene>
<dbReference type="SUPFAM" id="SSF54427">
    <property type="entry name" value="NTF2-like"/>
    <property type="match status" value="1"/>
</dbReference>
<dbReference type="Proteomes" id="UP000050424">
    <property type="component" value="Unassembled WGS sequence"/>
</dbReference>
<keyword evidence="3" id="KW-1185">Reference proteome</keyword>
<dbReference type="OrthoDB" id="2148716at2759"/>
<dbReference type="Pfam" id="PF13577">
    <property type="entry name" value="SnoaL_4"/>
    <property type="match status" value="1"/>
</dbReference>
<organism evidence="2 3">
    <name type="scientific">Neonectria ditissima</name>
    <dbReference type="NCBI Taxonomy" id="78410"/>
    <lineage>
        <taxon>Eukaryota</taxon>
        <taxon>Fungi</taxon>
        <taxon>Dikarya</taxon>
        <taxon>Ascomycota</taxon>
        <taxon>Pezizomycotina</taxon>
        <taxon>Sordariomycetes</taxon>
        <taxon>Hypocreomycetidae</taxon>
        <taxon>Hypocreales</taxon>
        <taxon>Nectriaceae</taxon>
        <taxon>Neonectria</taxon>
    </lineage>
</organism>
<dbReference type="Gene3D" id="3.10.450.50">
    <property type="match status" value="1"/>
</dbReference>
<sequence length="128" mass="13931">MSSAQQTADKIAVVEVLYRFAGIDPDDQALLASTLAENAVSDFRPAATKAGFEYPVIEGREAIVAALSASLVALDTTHTVTNPRVTLDGNKAHLEVLVEAQYVPKVDPFRRYLIKNRYNAELARQGDV</sequence>
<protein>
    <recommendedName>
        <fullName evidence="1">SnoaL-like domain-containing protein</fullName>
    </recommendedName>
</protein>
<evidence type="ECO:0000313" key="3">
    <source>
        <dbReference type="Proteomes" id="UP000050424"/>
    </source>
</evidence>
<name>A0A0P7AVY8_9HYPO</name>
<evidence type="ECO:0000259" key="1">
    <source>
        <dbReference type="Pfam" id="PF13577"/>
    </source>
</evidence>
<evidence type="ECO:0000313" key="2">
    <source>
        <dbReference type="EMBL" id="KPM37583.1"/>
    </source>
</evidence>
<proteinExistence type="predicted"/>
<accession>A0A0P7AVY8</accession>
<dbReference type="InterPro" id="IPR037401">
    <property type="entry name" value="SnoaL-like"/>
</dbReference>